<dbReference type="InterPro" id="IPR000531">
    <property type="entry name" value="Beta-barrel_TonB"/>
</dbReference>
<dbReference type="EMBL" id="MSCN01000001">
    <property type="protein sequence ID" value="PQJ80130.1"/>
    <property type="molecule type" value="Genomic_DNA"/>
</dbReference>
<feature type="domain" description="TonB-dependent receptor plug" evidence="7">
    <location>
        <begin position="136"/>
        <end position="226"/>
    </location>
</feature>
<dbReference type="OrthoDB" id="9768470at2"/>
<evidence type="ECO:0000256" key="5">
    <source>
        <dbReference type="SAM" id="SignalP"/>
    </source>
</evidence>
<dbReference type="AlphaFoldDB" id="A0A2S7WRB2"/>
<feature type="chain" id="PRO_5015455690" evidence="5">
    <location>
        <begin position="19"/>
        <end position="938"/>
    </location>
</feature>
<evidence type="ECO:0000259" key="7">
    <source>
        <dbReference type="Pfam" id="PF07715"/>
    </source>
</evidence>
<dbReference type="PANTHER" id="PTHR40980:SF5">
    <property type="entry name" value="TONB-DEPENDENT RECEPTOR"/>
    <property type="match status" value="1"/>
</dbReference>
<feature type="domain" description="TonB-dependent receptor-like beta-barrel" evidence="6">
    <location>
        <begin position="466"/>
        <end position="905"/>
    </location>
</feature>
<dbReference type="Pfam" id="PF13715">
    <property type="entry name" value="CarbopepD_reg_2"/>
    <property type="match status" value="1"/>
</dbReference>
<dbReference type="InterPro" id="IPR008969">
    <property type="entry name" value="CarboxyPept-like_regulatory"/>
</dbReference>
<dbReference type="SUPFAM" id="SSF49464">
    <property type="entry name" value="Carboxypeptidase regulatory domain-like"/>
    <property type="match status" value="1"/>
</dbReference>
<dbReference type="PANTHER" id="PTHR40980">
    <property type="entry name" value="PLUG DOMAIN-CONTAINING PROTEIN"/>
    <property type="match status" value="1"/>
</dbReference>
<dbReference type="InterPro" id="IPR037066">
    <property type="entry name" value="Plug_dom_sf"/>
</dbReference>
<dbReference type="Proteomes" id="UP000238882">
    <property type="component" value="Unassembled WGS sequence"/>
</dbReference>
<dbReference type="RefSeq" id="WP_105016726.1">
    <property type="nucleotide sequence ID" value="NZ_MSCN01000001.1"/>
</dbReference>
<sequence>MKKILFILFLALGQISIAQNNATVKGILTDKEAGNEPLPFANVIIKGTTIGSTTDFDGKYSLKVPAGSHVIVFSFLGYKSIEKPFAIKAGETITINQLMSAEEGVALDQVVVKTTTSREKESALLLQQKKAVTIDQKIGQQELIKKGVSDAATALTKTTGISKQQGSGSVFVRGLGDRYNTTTLNGLPLPSNNPTNKNIDLGIFSTDIIEFISIDKTFNTKNYGDFSGANIDISSKKYKGQGFLEIGFGSAVNSEAISQNTFYLNDGPNYTGFYDVGIPNFPLNNYNFGTSWDREEANTPINLSLSIKGGDSYELGEDTKLSFFGVASFNNDYNFREGVNRGSVNTGAVARRDYDYTSYIYQTNFTAMGNILLKHKSNEFRYNALMINTTNQTQEEYFGSVDIFDYAPNGGAFVQRALFERTSLFVHQLLGDHKINENIEVNWGGAYNFVANDIPNRRQVILTPDDWNVPNGPKSFKETLNQSDNHRFFQDLEEEELAANASVSYKFDKNEDEDYLGKVTLGYNGRFKNVDFNATQFNFAIRNRGSSAVPQPLINDIYNLDSYFNQANFNAGLFDIRTFRGGLGTSIDVLRPQSYGGDQTIHAGFVNGEYKFSEKFTAVVGIRFEQINQSLSFDTSLQQGSSELDQLEILPSISLKYELDEKNNLKFAASKTYTLPQFKERAPFQYDETPTLTTLGNPALYTSTNYNLDFKWDFFPKSDEIISVGLFGRFINDPINKITINSASNDVSWVNSGDLATAYGIELEARKNIIESEVETEENTLKTKLSVGLNISYLQTNQDLDANKVFTETTAAGFPLSVDFSFAESSLTGASDLLLNADISFLKEFKKDKSIQSTVAFNYFSDRIFALATELGRGDIVDSGIPTLDFIFKYNANKNIGLGLKVNNILNPTVKRTQEVQDVLVTSFNLGVDFNLSLSYNF</sequence>
<reference evidence="8 9" key="1">
    <citation type="submission" date="2016-12" db="EMBL/GenBank/DDBJ databases">
        <title>Trade-off between light-utilization and light-protection in marine flavobacteria.</title>
        <authorList>
            <person name="Kumagai Y."/>
            <person name="Yoshizawa S."/>
            <person name="Kogure K."/>
            <person name="Iwasaki W."/>
        </authorList>
    </citation>
    <scope>NUCLEOTIDE SEQUENCE [LARGE SCALE GENOMIC DNA]</scope>
    <source>
        <strain evidence="8 9">NBRC 108759</strain>
    </source>
</reference>
<evidence type="ECO:0000256" key="3">
    <source>
        <dbReference type="ARBA" id="ARBA00023237"/>
    </source>
</evidence>
<comment type="similarity">
    <text evidence="4">Belongs to the TonB-dependent receptor family.</text>
</comment>
<keyword evidence="5" id="KW-0732">Signal</keyword>
<name>A0A2S7WRB2_9FLAO</name>
<evidence type="ECO:0000256" key="2">
    <source>
        <dbReference type="ARBA" id="ARBA00023136"/>
    </source>
</evidence>
<dbReference type="Gene3D" id="2.60.40.1120">
    <property type="entry name" value="Carboxypeptidase-like, regulatory domain"/>
    <property type="match status" value="1"/>
</dbReference>
<evidence type="ECO:0000256" key="4">
    <source>
        <dbReference type="RuleBase" id="RU003357"/>
    </source>
</evidence>
<dbReference type="InterPro" id="IPR036942">
    <property type="entry name" value="Beta-barrel_TonB_sf"/>
</dbReference>
<dbReference type="Gene3D" id="2.170.130.10">
    <property type="entry name" value="TonB-dependent receptor, plug domain"/>
    <property type="match status" value="1"/>
</dbReference>
<dbReference type="InterPro" id="IPR012910">
    <property type="entry name" value="Plug_dom"/>
</dbReference>
<proteinExistence type="inferred from homology"/>
<dbReference type="SUPFAM" id="SSF56935">
    <property type="entry name" value="Porins"/>
    <property type="match status" value="1"/>
</dbReference>
<keyword evidence="8" id="KW-0675">Receptor</keyword>
<keyword evidence="3" id="KW-0998">Cell outer membrane</keyword>
<organism evidence="8 9">
    <name type="scientific">Polaribacter porphyrae</name>
    <dbReference type="NCBI Taxonomy" id="1137780"/>
    <lineage>
        <taxon>Bacteria</taxon>
        <taxon>Pseudomonadati</taxon>
        <taxon>Bacteroidota</taxon>
        <taxon>Flavobacteriia</taxon>
        <taxon>Flavobacteriales</taxon>
        <taxon>Flavobacteriaceae</taxon>
    </lineage>
</organism>
<keyword evidence="9" id="KW-1185">Reference proteome</keyword>
<keyword evidence="4" id="KW-0798">TonB box</keyword>
<evidence type="ECO:0000313" key="9">
    <source>
        <dbReference type="Proteomes" id="UP000238882"/>
    </source>
</evidence>
<dbReference type="Pfam" id="PF07715">
    <property type="entry name" value="Plug"/>
    <property type="match status" value="1"/>
</dbReference>
<dbReference type="Pfam" id="PF00593">
    <property type="entry name" value="TonB_dep_Rec_b-barrel"/>
    <property type="match status" value="1"/>
</dbReference>
<dbReference type="GO" id="GO:0009279">
    <property type="term" value="C:cell outer membrane"/>
    <property type="evidence" value="ECO:0007669"/>
    <property type="project" value="UniProtKB-SubCell"/>
</dbReference>
<gene>
    <name evidence="8" type="ORF">BTO18_13510</name>
</gene>
<evidence type="ECO:0000259" key="6">
    <source>
        <dbReference type="Pfam" id="PF00593"/>
    </source>
</evidence>
<comment type="subcellular location">
    <subcellularLocation>
        <location evidence="1 4">Cell outer membrane</location>
    </subcellularLocation>
</comment>
<protein>
    <submittedName>
        <fullName evidence="8">TonB-dependent receptor</fullName>
    </submittedName>
</protein>
<keyword evidence="2 4" id="KW-0472">Membrane</keyword>
<dbReference type="Gene3D" id="2.40.170.20">
    <property type="entry name" value="TonB-dependent receptor, beta-barrel domain"/>
    <property type="match status" value="1"/>
</dbReference>
<evidence type="ECO:0000313" key="8">
    <source>
        <dbReference type="EMBL" id="PQJ80130.1"/>
    </source>
</evidence>
<feature type="signal peptide" evidence="5">
    <location>
        <begin position="1"/>
        <end position="18"/>
    </location>
</feature>
<comment type="caution">
    <text evidence="8">The sequence shown here is derived from an EMBL/GenBank/DDBJ whole genome shotgun (WGS) entry which is preliminary data.</text>
</comment>
<evidence type="ECO:0000256" key="1">
    <source>
        <dbReference type="ARBA" id="ARBA00004442"/>
    </source>
</evidence>
<accession>A0A2S7WRB2</accession>